<proteinExistence type="predicted"/>
<evidence type="ECO:0000313" key="2">
    <source>
        <dbReference type="EMBL" id="TDQ10970.1"/>
    </source>
</evidence>
<dbReference type="SUPFAM" id="SSF50952">
    <property type="entry name" value="Soluble quinoprotein glucose dehydrogenase"/>
    <property type="match status" value="1"/>
</dbReference>
<dbReference type="Gene3D" id="2.120.10.30">
    <property type="entry name" value="TolB, C-terminal domain"/>
    <property type="match status" value="1"/>
</dbReference>
<reference evidence="2 3" key="1">
    <citation type="submission" date="2019-03" db="EMBL/GenBank/DDBJ databases">
        <title>Genomic Encyclopedia of Archaeal and Bacterial Type Strains, Phase II (KMG-II): from individual species to whole genera.</title>
        <authorList>
            <person name="Goeker M."/>
        </authorList>
    </citation>
    <scope>NUCLEOTIDE SEQUENCE [LARGE SCALE GENOMIC DNA]</scope>
    <source>
        <strain evidence="2 3">DSM 19035</strain>
    </source>
</reference>
<dbReference type="RefSeq" id="WP_133574088.1">
    <property type="nucleotide sequence ID" value="NZ_SNYC01000003.1"/>
</dbReference>
<dbReference type="AlphaFoldDB" id="A0A4R6T0G3"/>
<feature type="domain" description="Glucose/Sorbosone dehydrogenase" evidence="1">
    <location>
        <begin position="44"/>
        <end position="354"/>
    </location>
</feature>
<keyword evidence="3" id="KW-1185">Reference proteome</keyword>
<organism evidence="2 3">
    <name type="scientific">Pedobacter metabolipauper</name>
    <dbReference type="NCBI Taxonomy" id="425513"/>
    <lineage>
        <taxon>Bacteria</taxon>
        <taxon>Pseudomonadati</taxon>
        <taxon>Bacteroidota</taxon>
        <taxon>Sphingobacteriia</taxon>
        <taxon>Sphingobacteriales</taxon>
        <taxon>Sphingobacteriaceae</taxon>
        <taxon>Pedobacter</taxon>
    </lineage>
</organism>
<dbReference type="InterPro" id="IPR011041">
    <property type="entry name" value="Quinoprot_gluc/sorb_DH_b-prop"/>
</dbReference>
<evidence type="ECO:0000313" key="3">
    <source>
        <dbReference type="Proteomes" id="UP000295620"/>
    </source>
</evidence>
<protein>
    <submittedName>
        <fullName evidence="2">PQQ-dependent dehydrogenase (S-GDH family)</fullName>
    </submittedName>
</protein>
<comment type="caution">
    <text evidence="2">The sequence shown here is derived from an EMBL/GenBank/DDBJ whole genome shotgun (WGS) entry which is preliminary data.</text>
</comment>
<gene>
    <name evidence="2" type="ORF">ATK78_0080</name>
</gene>
<name>A0A4R6T0G3_9SPHI</name>
<accession>A0A4R6T0G3</accession>
<evidence type="ECO:0000259" key="1">
    <source>
        <dbReference type="Pfam" id="PF07995"/>
    </source>
</evidence>
<dbReference type="PANTHER" id="PTHR19328">
    <property type="entry name" value="HEDGEHOG-INTERACTING PROTEIN"/>
    <property type="match status" value="1"/>
</dbReference>
<dbReference type="Pfam" id="PF07995">
    <property type="entry name" value="GSDH"/>
    <property type="match status" value="1"/>
</dbReference>
<dbReference type="OrthoDB" id="9770043at2"/>
<dbReference type="InterPro" id="IPR012938">
    <property type="entry name" value="Glc/Sorbosone_DH"/>
</dbReference>
<dbReference type="PROSITE" id="PS51257">
    <property type="entry name" value="PROKAR_LIPOPROTEIN"/>
    <property type="match status" value="1"/>
</dbReference>
<sequence>MKAFTLSLLALALISTSCKKSKSNGTVDLPNAELKTRVVTSALTLPWEIIYGPDNQLWVTERSGKISRVNPETGVITPLLTISEVVSNGEGGLLGMALNPAFSTNPWVYVVYNYGSTYREKVVRYTYTNGTLNSPFVILDGIPASSIHNGSRLLITADQKLLITTGDASNAPNAQDLNSLSGKILRVNLDGSIPADNPTAGSRVWSFGHRNPQGLVEANGKIYSSEHGPNNDDEVNIIQKGRNYGWPNVEGYCNETNEKGFCTTNNVVEPIVAWTPTIATCGLTYYNSDYIPQWKNSLLLVNLKASKLIQLKLNDAGTQVAESTDFLVNAFGRLRAICQSPEGKIYIATSNGNQDRIIEIAK</sequence>
<dbReference type="Proteomes" id="UP000295620">
    <property type="component" value="Unassembled WGS sequence"/>
</dbReference>
<dbReference type="EMBL" id="SNYC01000003">
    <property type="protein sequence ID" value="TDQ10970.1"/>
    <property type="molecule type" value="Genomic_DNA"/>
</dbReference>
<dbReference type="InterPro" id="IPR011042">
    <property type="entry name" value="6-blade_b-propeller_TolB-like"/>
</dbReference>
<dbReference type="PANTHER" id="PTHR19328:SF13">
    <property type="entry name" value="HIPL1 PROTEIN"/>
    <property type="match status" value="1"/>
</dbReference>